<evidence type="ECO:0000256" key="12">
    <source>
        <dbReference type="ARBA" id="ARBA00040186"/>
    </source>
</evidence>
<keyword evidence="7 14" id="KW-0255">Endonuclease</keyword>
<evidence type="ECO:0000256" key="14">
    <source>
        <dbReference type="RuleBase" id="RU000651"/>
    </source>
</evidence>
<dbReference type="InterPro" id="IPR023411">
    <property type="entry name" value="RNaseA_AS"/>
</dbReference>
<evidence type="ECO:0000313" key="18">
    <source>
        <dbReference type="Proteomes" id="UP000551758"/>
    </source>
</evidence>
<keyword evidence="9" id="KW-0044">Antibiotic</keyword>
<evidence type="ECO:0000256" key="1">
    <source>
        <dbReference type="ARBA" id="ARBA00004613"/>
    </source>
</evidence>
<comment type="caution">
    <text evidence="17">The sequence shown here is derived from an EMBL/GenBank/DDBJ whole genome shotgun (WGS) entry which is preliminary data.</text>
</comment>
<evidence type="ECO:0000256" key="10">
    <source>
        <dbReference type="ARBA" id="ARBA00023157"/>
    </source>
</evidence>
<evidence type="ECO:0000256" key="9">
    <source>
        <dbReference type="ARBA" id="ARBA00023022"/>
    </source>
</evidence>
<dbReference type="GO" id="GO:0061844">
    <property type="term" value="P:antimicrobial humoral immune response mediated by antimicrobial peptide"/>
    <property type="evidence" value="ECO:0007669"/>
    <property type="project" value="TreeGrafter"/>
</dbReference>
<evidence type="ECO:0000313" key="17">
    <source>
        <dbReference type="EMBL" id="KAF5925625.1"/>
    </source>
</evidence>
<dbReference type="GO" id="GO:0004519">
    <property type="term" value="F:endonuclease activity"/>
    <property type="evidence" value="ECO:0007669"/>
    <property type="project" value="UniProtKB-KW"/>
</dbReference>
<evidence type="ECO:0000256" key="11">
    <source>
        <dbReference type="ARBA" id="ARBA00023283"/>
    </source>
</evidence>
<dbReference type="SMART" id="SM00092">
    <property type="entry name" value="RNAse_Pc"/>
    <property type="match status" value="3"/>
</dbReference>
<dbReference type="Pfam" id="PF00074">
    <property type="entry name" value="RnaseA"/>
    <property type="match status" value="3"/>
</dbReference>
<evidence type="ECO:0000256" key="6">
    <source>
        <dbReference type="ARBA" id="ARBA00022729"/>
    </source>
</evidence>
<dbReference type="Proteomes" id="UP000551758">
    <property type="component" value="Unassembled WGS sequence"/>
</dbReference>
<feature type="domain" description="Ribonuclease A-domain" evidence="16">
    <location>
        <begin position="26"/>
        <end position="133"/>
    </location>
</feature>
<dbReference type="Gene3D" id="3.10.130.10">
    <property type="entry name" value="Ribonuclease A-like domain"/>
    <property type="match status" value="3"/>
</dbReference>
<evidence type="ECO:0000256" key="8">
    <source>
        <dbReference type="ARBA" id="ARBA00022801"/>
    </source>
</evidence>
<evidence type="ECO:0000256" key="3">
    <source>
        <dbReference type="ARBA" id="ARBA00022525"/>
    </source>
</evidence>
<dbReference type="SUPFAM" id="SSF54076">
    <property type="entry name" value="RNase A-like"/>
    <property type="match status" value="3"/>
</dbReference>
<evidence type="ECO:0000256" key="2">
    <source>
        <dbReference type="ARBA" id="ARBA00005600"/>
    </source>
</evidence>
<keyword evidence="15" id="KW-1133">Transmembrane helix</keyword>
<evidence type="ECO:0000256" key="5">
    <source>
        <dbReference type="ARBA" id="ARBA00022722"/>
    </source>
</evidence>
<comment type="subcellular location">
    <subcellularLocation>
        <location evidence="1">Secreted</location>
    </subcellularLocation>
</comment>
<dbReference type="GO" id="GO:0050829">
    <property type="term" value="P:defense response to Gram-negative bacterium"/>
    <property type="evidence" value="ECO:0007669"/>
    <property type="project" value="TreeGrafter"/>
</dbReference>
<dbReference type="PROSITE" id="PS00127">
    <property type="entry name" value="RNASE_PANCREATIC"/>
    <property type="match status" value="2"/>
</dbReference>
<dbReference type="GO" id="GO:0004540">
    <property type="term" value="F:RNA nuclease activity"/>
    <property type="evidence" value="ECO:0007669"/>
    <property type="project" value="UniProtKB-ARBA"/>
</dbReference>
<dbReference type="PRINTS" id="PR00794">
    <property type="entry name" value="RIBONUCLEASE"/>
</dbReference>
<dbReference type="InterPro" id="IPR001427">
    <property type="entry name" value="RNaseA"/>
</dbReference>
<evidence type="ECO:0000259" key="16">
    <source>
        <dbReference type="SMART" id="SM00092"/>
    </source>
</evidence>
<gene>
    <name evidence="17" type="ORF">HPG69_002074</name>
</gene>
<keyword evidence="18" id="KW-1185">Reference proteome</keyword>
<dbReference type="GO" id="GO:0005615">
    <property type="term" value="C:extracellular space"/>
    <property type="evidence" value="ECO:0007669"/>
    <property type="project" value="TreeGrafter"/>
</dbReference>
<reference evidence="17 18" key="1">
    <citation type="journal article" date="2020" name="Mol. Biol. Evol.">
        <title>Interspecific Gene Flow and the Evolution of Specialization in Black and White Rhinoceros.</title>
        <authorList>
            <person name="Moodley Y."/>
            <person name="Westbury M.V."/>
            <person name="Russo I.M."/>
            <person name="Gopalakrishnan S."/>
            <person name="Rakotoarivelo A."/>
            <person name="Olsen R.A."/>
            <person name="Prost S."/>
            <person name="Tunstall T."/>
            <person name="Ryder O.A."/>
            <person name="Dalen L."/>
            <person name="Bruford M.W."/>
        </authorList>
    </citation>
    <scope>NUCLEOTIDE SEQUENCE [LARGE SCALE GENOMIC DNA]</scope>
    <source>
        <strain evidence="17">SBR-YM</strain>
        <tissue evidence="17">Skin</tissue>
    </source>
</reference>
<dbReference type="EMBL" id="JACDTQ010000812">
    <property type="protein sequence ID" value="KAF5925625.1"/>
    <property type="molecule type" value="Genomic_DNA"/>
</dbReference>
<keyword evidence="15" id="KW-0812">Transmembrane</keyword>
<organism evidence="17 18">
    <name type="scientific">Diceros bicornis minor</name>
    <name type="common">South-central black rhinoceros</name>
    <dbReference type="NCBI Taxonomy" id="77932"/>
    <lineage>
        <taxon>Eukaryota</taxon>
        <taxon>Metazoa</taxon>
        <taxon>Chordata</taxon>
        <taxon>Craniata</taxon>
        <taxon>Vertebrata</taxon>
        <taxon>Euteleostomi</taxon>
        <taxon>Mammalia</taxon>
        <taxon>Eutheria</taxon>
        <taxon>Laurasiatheria</taxon>
        <taxon>Perissodactyla</taxon>
        <taxon>Rhinocerotidae</taxon>
        <taxon>Diceros</taxon>
    </lineage>
</organism>
<keyword evidence="10" id="KW-1015">Disulfide bond</keyword>
<sequence length="490" mass="54988">MVMGLGPLLLVFVLGLGLTPLTLAQGDFRYRDFLTKHYDAKPTGRNDRYCDSMMVRRGLTTPCKDTNTFIHGKKTSIKAICGDKNGETYNGNLRISKTPFQVTTCKHVGGSPRPPCRYRATPGCLLRGLDGIEMPFSLSVSSLSVSGEVDFTFCEGTSKVAMSLQRTHSLLLLLLLTLLGLVLVQPSYGQDDMYQRFLRQHVDPGVRDGSDRYCNLMMQRRKMTLYQCKPFNTFIHEDIWNIRSICSTTSIQCKNGRMNCHERVMKVTDCRETGSSRAPNCRYRAIARTRRIVVACDESSLKSSKPRCPEFLPFYSPSSSKELDSSWIYRVFSETTPIQSISTRLPAIQGMFDVALVTEMASSPKVLGPLLTLVFSLCGLLVHSQSLSWKEFMKQQHLSTSLEFSQHRCNDLNVAAACDLPNIVCKNGQKNCHQSPKPVNMTQCSLTAGRYPNCRYKDSAPYKFYIVACDPPQKGDPPYQLVPVHLDSIV</sequence>
<keyword evidence="6 14" id="KW-0732">Signal</keyword>
<keyword evidence="5 14" id="KW-0540">Nuclease</keyword>
<keyword evidence="4" id="KW-0929">Antimicrobial</keyword>
<dbReference type="PANTHER" id="PTHR11437">
    <property type="entry name" value="RIBONUCLEASE"/>
    <property type="match status" value="1"/>
</dbReference>
<dbReference type="GO" id="GO:0005764">
    <property type="term" value="C:lysosome"/>
    <property type="evidence" value="ECO:0007669"/>
    <property type="project" value="UniProtKB-SubCell"/>
</dbReference>
<dbReference type="CDD" id="cd06265">
    <property type="entry name" value="RNase_A_canonical"/>
    <property type="match status" value="2"/>
</dbReference>
<dbReference type="PANTHER" id="PTHR11437:SF53">
    <property type="entry name" value="RIBONUCLEASE 4"/>
    <property type="match status" value="1"/>
</dbReference>
<feature type="domain" description="Ribonuclease A-domain" evidence="16">
    <location>
        <begin position="385"/>
        <end position="490"/>
    </location>
</feature>
<feature type="chain" id="PRO_5029950470" description="Ribonuclease 4" evidence="14">
    <location>
        <begin position="25"/>
        <end position="490"/>
    </location>
</feature>
<evidence type="ECO:0000256" key="4">
    <source>
        <dbReference type="ARBA" id="ARBA00022529"/>
    </source>
</evidence>
<keyword evidence="11" id="KW-0873">Pyrrolidone carboxylic acid</keyword>
<feature type="domain" description="Ribonuclease A-domain" evidence="16">
    <location>
        <begin position="190"/>
        <end position="301"/>
    </location>
</feature>
<evidence type="ECO:0000256" key="13">
    <source>
        <dbReference type="ARBA" id="ARBA00045536"/>
    </source>
</evidence>
<dbReference type="GO" id="GO:0019731">
    <property type="term" value="P:antibacterial humoral response"/>
    <property type="evidence" value="ECO:0007669"/>
    <property type="project" value="TreeGrafter"/>
</dbReference>
<name>A0A7J7FC41_DICBM</name>
<comment type="function">
    <text evidence="13">Cleaves preferentially after uridine bases. Has antimicrobial activity against uropathogenic E.coli (UPEC). Probably contributes to urinary tract sterility.</text>
</comment>
<protein>
    <recommendedName>
        <fullName evidence="12">Ribonuclease 4</fullName>
    </recommendedName>
</protein>
<accession>A0A7J7FC41</accession>
<feature type="signal peptide" evidence="14">
    <location>
        <begin position="1"/>
        <end position="24"/>
    </location>
</feature>
<evidence type="ECO:0000256" key="15">
    <source>
        <dbReference type="SAM" id="Phobius"/>
    </source>
</evidence>
<comment type="similarity">
    <text evidence="2 14">Belongs to the pancreatic ribonuclease family.</text>
</comment>
<dbReference type="GO" id="GO:0003676">
    <property type="term" value="F:nucleic acid binding"/>
    <property type="evidence" value="ECO:0007669"/>
    <property type="project" value="InterPro"/>
</dbReference>
<dbReference type="InterPro" id="IPR023412">
    <property type="entry name" value="RNaseA_domain"/>
</dbReference>
<dbReference type="FunFam" id="3.10.130.10:FF:000001">
    <property type="entry name" value="Ribonuclease pancreatic"/>
    <property type="match status" value="1"/>
</dbReference>
<dbReference type="GO" id="GO:0045087">
    <property type="term" value="P:innate immune response"/>
    <property type="evidence" value="ECO:0007669"/>
    <property type="project" value="TreeGrafter"/>
</dbReference>
<dbReference type="GO" id="GO:0050830">
    <property type="term" value="P:defense response to Gram-positive bacterium"/>
    <property type="evidence" value="ECO:0007669"/>
    <property type="project" value="TreeGrafter"/>
</dbReference>
<evidence type="ECO:0000256" key="7">
    <source>
        <dbReference type="ARBA" id="ARBA00022759"/>
    </source>
</evidence>
<dbReference type="AlphaFoldDB" id="A0A7J7FC41"/>
<dbReference type="GO" id="GO:0016787">
    <property type="term" value="F:hydrolase activity"/>
    <property type="evidence" value="ECO:0007669"/>
    <property type="project" value="UniProtKB-KW"/>
</dbReference>
<feature type="transmembrane region" description="Helical" evidence="15">
    <location>
        <begin position="170"/>
        <end position="189"/>
    </location>
</feature>
<keyword evidence="15" id="KW-0472">Membrane</keyword>
<dbReference type="InterPro" id="IPR036816">
    <property type="entry name" value="RNaseA-like_dom_sf"/>
</dbReference>
<keyword evidence="8 14" id="KW-0378">Hydrolase</keyword>
<proteinExistence type="inferred from homology"/>
<keyword evidence="3" id="KW-0964">Secreted</keyword>